<dbReference type="InterPro" id="IPR001810">
    <property type="entry name" value="F-box_dom"/>
</dbReference>
<dbReference type="AlphaFoldDB" id="A0A0M9VVW5"/>
<feature type="compositionally biased region" description="Polar residues" evidence="2">
    <location>
        <begin position="1"/>
        <end position="16"/>
    </location>
</feature>
<dbReference type="SUPFAM" id="SSF81383">
    <property type="entry name" value="F-box domain"/>
    <property type="match status" value="1"/>
</dbReference>
<feature type="compositionally biased region" description="Low complexity" evidence="2">
    <location>
        <begin position="348"/>
        <end position="363"/>
    </location>
</feature>
<dbReference type="GO" id="GO:0019005">
    <property type="term" value="C:SCF ubiquitin ligase complex"/>
    <property type="evidence" value="ECO:0007669"/>
    <property type="project" value="TreeGrafter"/>
</dbReference>
<feature type="region of interest" description="Disordered" evidence="2">
    <location>
        <begin position="59"/>
        <end position="94"/>
    </location>
</feature>
<organism evidence="4 5">
    <name type="scientific">Escovopsis weberi</name>
    <dbReference type="NCBI Taxonomy" id="150374"/>
    <lineage>
        <taxon>Eukaryota</taxon>
        <taxon>Fungi</taxon>
        <taxon>Dikarya</taxon>
        <taxon>Ascomycota</taxon>
        <taxon>Pezizomycotina</taxon>
        <taxon>Sordariomycetes</taxon>
        <taxon>Hypocreomycetidae</taxon>
        <taxon>Hypocreales</taxon>
        <taxon>Hypocreaceae</taxon>
        <taxon>Escovopsis</taxon>
    </lineage>
</organism>
<feature type="domain" description="F-box" evidence="3">
    <location>
        <begin position="126"/>
        <end position="176"/>
    </location>
</feature>
<protein>
    <submittedName>
        <fullName evidence="4">F-box protein pof7</fullName>
    </submittedName>
</protein>
<keyword evidence="5" id="KW-1185">Reference proteome</keyword>
<name>A0A0M9VVW5_ESCWE</name>
<dbReference type="EMBL" id="LGSR01000008">
    <property type="protein sequence ID" value="KOS21405.1"/>
    <property type="molecule type" value="Genomic_DNA"/>
</dbReference>
<feature type="region of interest" description="Disordered" evidence="2">
    <location>
        <begin position="1"/>
        <end position="22"/>
    </location>
</feature>
<comment type="caution">
    <text evidence="4">The sequence shown here is derived from an EMBL/GenBank/DDBJ whole genome shotgun (WGS) entry which is preliminary data.</text>
</comment>
<gene>
    <name evidence="4" type="ORF">ESCO_005094</name>
</gene>
<reference evidence="4 5" key="1">
    <citation type="submission" date="2015-07" db="EMBL/GenBank/DDBJ databases">
        <title>The genome of the fungus Escovopsis weberi, a specialized disease agent of ant agriculture.</title>
        <authorList>
            <person name="de Man T.J."/>
            <person name="Stajich J.E."/>
            <person name="Kubicek C.P."/>
            <person name="Chenthamara K."/>
            <person name="Atanasova L."/>
            <person name="Druzhinina I.S."/>
            <person name="Birnbaum S."/>
            <person name="Barribeau S.M."/>
            <person name="Teiling C."/>
            <person name="Suen G."/>
            <person name="Currie C."/>
            <person name="Gerardo N.M."/>
        </authorList>
    </citation>
    <scope>NUCLEOTIDE SEQUENCE [LARGE SCALE GENOMIC DNA]</scope>
</reference>
<dbReference type="OrthoDB" id="2117972at2759"/>
<accession>A0A0M9VVW5</accession>
<feature type="region of interest" description="Disordered" evidence="2">
    <location>
        <begin position="343"/>
        <end position="370"/>
    </location>
</feature>
<evidence type="ECO:0000256" key="1">
    <source>
        <dbReference type="ARBA" id="ARBA00022786"/>
    </source>
</evidence>
<dbReference type="GO" id="GO:0005737">
    <property type="term" value="C:cytoplasm"/>
    <property type="evidence" value="ECO:0007669"/>
    <property type="project" value="TreeGrafter"/>
</dbReference>
<dbReference type="Gene3D" id="1.20.1280.50">
    <property type="match status" value="1"/>
</dbReference>
<dbReference type="PANTHER" id="PTHR12874">
    <property type="entry name" value="F-BOX ONLY PROTEIN 48-RELATED"/>
    <property type="match status" value="1"/>
</dbReference>
<dbReference type="GO" id="GO:0031146">
    <property type="term" value="P:SCF-dependent proteasomal ubiquitin-dependent protein catabolic process"/>
    <property type="evidence" value="ECO:0007669"/>
    <property type="project" value="TreeGrafter"/>
</dbReference>
<dbReference type="InterPro" id="IPR045464">
    <property type="entry name" value="Hrt3/FBXO9_C"/>
</dbReference>
<dbReference type="InterPro" id="IPR036047">
    <property type="entry name" value="F-box-like_dom_sf"/>
</dbReference>
<evidence type="ECO:0000256" key="2">
    <source>
        <dbReference type="SAM" id="MobiDB-lite"/>
    </source>
</evidence>
<dbReference type="STRING" id="150374.A0A0M9VVW5"/>
<evidence type="ECO:0000313" key="5">
    <source>
        <dbReference type="Proteomes" id="UP000053831"/>
    </source>
</evidence>
<keyword evidence="1" id="KW-0833">Ubl conjugation pathway</keyword>
<dbReference type="Proteomes" id="UP000053831">
    <property type="component" value="Unassembled WGS sequence"/>
</dbReference>
<dbReference type="Pfam" id="PF19270">
    <property type="entry name" value="FBO_C"/>
    <property type="match status" value="1"/>
</dbReference>
<proteinExistence type="predicted"/>
<dbReference type="PANTHER" id="PTHR12874:SF9">
    <property type="entry name" value="F-BOX ONLY PROTEIN 48"/>
    <property type="match status" value="1"/>
</dbReference>
<dbReference type="PROSITE" id="PS50181">
    <property type="entry name" value="FBOX"/>
    <property type="match status" value="1"/>
</dbReference>
<evidence type="ECO:0000313" key="4">
    <source>
        <dbReference type="EMBL" id="KOS21405.1"/>
    </source>
</evidence>
<evidence type="ECO:0000259" key="3">
    <source>
        <dbReference type="PROSITE" id="PS50181"/>
    </source>
</evidence>
<dbReference type="Pfam" id="PF12937">
    <property type="entry name" value="F-box-like"/>
    <property type="match status" value="1"/>
</dbReference>
<sequence length="439" mass="49088">MDGSAIQTPQPSSKKQPVSALDHYEEAMEKEAQGNMGESLRLYRKAYRLDHRVDKVYREKHHAQQGAPAKPVVKPSEHSPATPPTPKSPGQQDAAAAVPIGDLIASFASLAVEPAPPIIEGDIPPPCPISNIPDELLIHIMADVATADVADFARLALVCKRFAYLVATEQRIWRRVCLGPEFGFSRMHRAFTHSLDWQALDRPASTSEEEDQQQQQQALSRALVPAVYPSWKAMFRARPRIRFNGCYISTVNYIRSGQQSTNQATWGGPPVLIVTYYRYLRFFRDGTCISLLSTVSPQDVVHHLTRDNVLSHRHAPHAHLPSSFMHQAYRGRWRLSSFPWPDDDSDPSPDAGSSSSSSSSPPESDLRIETEGPAGKYSYRMDLALQSGSRNPSVARNNKIAWKTFSCYSKLTDDWADFHLKNDKPFYFSRVKSYGLGLV</sequence>